<reference evidence="6" key="4">
    <citation type="journal article" date="2008" name="Proc. Natl. Acad. Sci. U.S.A.">
        <title>2-Alkyl-4-hydroxymethylfuran-3-carboxylic acids, antibiotic production inducers discovered by Streptomyces coelicolor genome mining.</title>
        <authorList>
            <person name="Corre C."/>
            <person name="Song L."/>
            <person name="O'Rourke S."/>
            <person name="Chater K.F."/>
            <person name="Challis G.L."/>
        </authorList>
    </citation>
    <scope>NUCLEOTIDE SEQUENCE</scope>
    <source>
        <strain evidence="6">A3</strain>
        <plasmid evidence="7">SCP1</plasmid>
    </source>
</reference>
<comment type="caution">
    <text evidence="3">Lacks conserved residue(s) required for the propagation of feature annotation.</text>
</comment>
<evidence type="ECO:0000259" key="4">
    <source>
        <dbReference type="SMART" id="SM00859"/>
    </source>
</evidence>
<sequence>MTPHARLNTAVLGTGPLGLDLIERIHASPYLNSPLVVGHRPGSRGLAQAADLGCVTRSGGIDAVLDADRSVDVVFDATNAFAHPAHWDKLADTGAILIDLTPTTTGTLIVPTVNGHQAAHHQHIGLVSCSGQAALPILHAVTSRHPAAAVEMVATAASASVGRASRLNLDEYLDTTQQAIRCFTHAPDAKTMINISAATPAPPFRTAITVITADPAPADDIATLTASVEQKMRALVPGYHVTSCTSEDRTVRVVVEVTATRSRIPVHAGNLEVISAAAIHAAEQRAQHQEAHS</sequence>
<name>Q99Q18_STRCO</name>
<comment type="similarity">
    <text evidence="1 3">Belongs to the acetaldehyde dehydrogenase family.</text>
</comment>
<dbReference type="SUPFAM" id="SSF51735">
    <property type="entry name" value="NAD(P)-binding Rossmann-fold domains"/>
    <property type="match status" value="1"/>
</dbReference>
<evidence type="ECO:0000256" key="1">
    <source>
        <dbReference type="ARBA" id="ARBA00009244"/>
    </source>
</evidence>
<dbReference type="KEGG" id="sco:SCP1.300"/>
<evidence type="ECO:0000256" key="3">
    <source>
        <dbReference type="HAMAP-Rule" id="MF_01657"/>
    </source>
</evidence>
<dbReference type="STRING" id="100226.gene:17765560"/>
<reference evidence="6" key="1">
    <citation type="journal article" date="1998" name="J. Bacteriol.">
        <title>Cloning and physical mapping of the EcoRI fragments of the giant linear plasmid SCP1.</title>
        <authorList>
            <person name="Redenbach M."/>
            <person name="Ikeda K."/>
            <person name="Yamasaki M."/>
            <person name="Kinashi H."/>
        </authorList>
    </citation>
    <scope>NUCLEOTIDE SEQUENCE</scope>
    <source>
        <strain evidence="6">A3</strain>
        <plasmid evidence="7">SCP1</plasmid>
    </source>
</reference>
<dbReference type="CDD" id="cd23933">
    <property type="entry name" value="ALDH_C"/>
    <property type="match status" value="1"/>
</dbReference>
<dbReference type="PATRIC" id="fig|100226.15.peg.8002"/>
<comment type="catalytic activity">
    <reaction evidence="3">
        <text>acetaldehyde + NAD(+) + CoA = acetyl-CoA + NADH + H(+)</text>
        <dbReference type="Rhea" id="RHEA:23288"/>
        <dbReference type="ChEBI" id="CHEBI:15343"/>
        <dbReference type="ChEBI" id="CHEBI:15378"/>
        <dbReference type="ChEBI" id="CHEBI:57287"/>
        <dbReference type="ChEBI" id="CHEBI:57288"/>
        <dbReference type="ChEBI" id="CHEBI:57540"/>
        <dbReference type="ChEBI" id="CHEBI:57945"/>
        <dbReference type="EC" id="1.2.1.10"/>
    </reaction>
</comment>
<dbReference type="KEGG" id="sco:SCP1.54c"/>
<dbReference type="SUPFAM" id="SSF55347">
    <property type="entry name" value="Glyceraldehyde-3-phosphate dehydrogenase-like, C-terminal domain"/>
    <property type="match status" value="1"/>
</dbReference>
<dbReference type="InterPro" id="IPR000534">
    <property type="entry name" value="Semialdehyde_DH_NAD-bd"/>
</dbReference>
<dbReference type="GO" id="GO:0008774">
    <property type="term" value="F:acetaldehyde dehydrogenase (acetylating) activity"/>
    <property type="evidence" value="ECO:0007669"/>
    <property type="project" value="UniProtKB-UniRule"/>
</dbReference>
<dbReference type="EMBL" id="AL589148">
    <property type="protein sequence ID" value="CAC36576.1"/>
    <property type="molecule type" value="Genomic_DNA"/>
</dbReference>
<dbReference type="PIRSF" id="PIRSF015689">
    <property type="entry name" value="Actaldh_dh_actl"/>
    <property type="match status" value="1"/>
</dbReference>
<accession>Q99Q18</accession>
<dbReference type="OrthoDB" id="9786743at2"/>
<dbReference type="HAMAP" id="MF_01657">
    <property type="entry name" value="Ac_ald_DH_ac"/>
    <property type="match status" value="1"/>
</dbReference>
<feature type="binding site" evidence="3">
    <location>
        <position position="270"/>
    </location>
    <ligand>
        <name>NAD(+)</name>
        <dbReference type="ChEBI" id="CHEBI:57540"/>
    </ligand>
</feature>
<evidence type="ECO:0000313" key="7">
    <source>
        <dbReference type="Proteomes" id="UP000001973"/>
    </source>
</evidence>
<keyword evidence="2 3" id="KW-0520">NAD</keyword>
<dbReference type="RefSeq" id="WP_011039355.1">
    <property type="nucleotide sequence ID" value="NC_003903.1"/>
</dbReference>
<dbReference type="EMBL" id="AL589148">
    <property type="protein sequence ID" value="CAC36825.1"/>
    <property type="molecule type" value="Genomic_DNA"/>
</dbReference>
<reference evidence="7" key="3">
    <citation type="journal article" date="2002" name="Nature">
        <title>Complete genome sequence of the model actinomycete Streptomyces coelicolor A3(2).</title>
        <authorList>
            <person name="Bentley S.D."/>
            <person name="Chater K.F."/>
            <person name="Cerdeno-Tarraga A.M."/>
            <person name="Challis G.L."/>
            <person name="Thomson N.R."/>
            <person name="James K.D."/>
            <person name="Harris D.E."/>
            <person name="Quail M.A."/>
            <person name="Kieser H."/>
            <person name="Harper D."/>
            <person name="Bateman A."/>
            <person name="Brown S."/>
            <person name="Chandra G."/>
            <person name="Chen C.W."/>
            <person name="Collins M."/>
            <person name="Cronin A."/>
            <person name="Fraser A."/>
            <person name="Goble A."/>
            <person name="Hidalgo J."/>
            <person name="Hornsby T."/>
            <person name="Howarth S."/>
            <person name="Huang C.H."/>
            <person name="Kieser T."/>
            <person name="Larke L."/>
            <person name="Murphy L."/>
            <person name="Oliver K."/>
            <person name="O'Neil S."/>
            <person name="Rabbinowitsch E."/>
            <person name="Rajandream M.A."/>
            <person name="Rutherford K."/>
            <person name="Rutter S."/>
            <person name="Seeger K."/>
            <person name="Saunders D."/>
            <person name="Sharp S."/>
            <person name="Squares R."/>
            <person name="Squares S."/>
            <person name="Taylor K."/>
            <person name="Warren T."/>
            <person name="Wietzorrek A."/>
            <person name="Woodward J."/>
            <person name="Barrell B.G."/>
            <person name="Parkhill J."/>
            <person name="Hopwood D.A."/>
        </authorList>
    </citation>
    <scope>NUCLEOTIDE SEQUENCE [LARGE SCALE GENOMIC DNA]</scope>
    <source>
        <strain evidence="7">ATCC BAA-471 / A3(2) / M145</strain>
        <plasmid evidence="7">SCP1</plasmid>
    </source>
</reference>
<geneLocation type="plasmid" evidence="7">
    <name>SCP1</name>
</geneLocation>
<reference evidence="6" key="6">
    <citation type="submission" date="2015-02" db="EMBL/GenBank/DDBJ databases">
        <title>.</title>
        <authorList>
            <person name="Brown S.P."/>
            <person name="Murphy L.D."/>
            <person name="Harris D."/>
        </authorList>
    </citation>
    <scope>NUCLEOTIDE SEQUENCE</scope>
    <source>
        <strain evidence="6">A3</strain>
        <plasmid evidence="7">SCP1</plasmid>
    </source>
</reference>
<gene>
    <name evidence="6" type="ordered locus">SCP1.300</name>
    <name evidence="5" type="ordered locus">SCP1.54c</name>
</gene>
<dbReference type="AlphaFoldDB" id="Q99Q18"/>
<dbReference type="Pfam" id="PF09290">
    <property type="entry name" value="AcetDehyd-dimer"/>
    <property type="match status" value="1"/>
</dbReference>
<dbReference type="SMART" id="SM00859">
    <property type="entry name" value="Semialdhyde_dh"/>
    <property type="match status" value="1"/>
</dbReference>
<keyword evidence="3" id="KW-0058">Aromatic hydrocarbons catabolism</keyword>
<dbReference type="FunCoup" id="Q99Q18">
    <property type="interactions" value="63"/>
</dbReference>
<dbReference type="Pfam" id="PF01118">
    <property type="entry name" value="Semialdhyde_dh"/>
    <property type="match status" value="1"/>
</dbReference>
<organism evidence="6 7">
    <name type="scientific">Streptomyces coelicolor (strain ATCC BAA-471 / A3(2) / M145)</name>
    <dbReference type="NCBI Taxonomy" id="100226"/>
    <lineage>
        <taxon>Bacteria</taxon>
        <taxon>Bacillati</taxon>
        <taxon>Actinomycetota</taxon>
        <taxon>Actinomycetes</taxon>
        <taxon>Kitasatosporales</taxon>
        <taxon>Streptomycetaceae</taxon>
        <taxon>Streptomyces</taxon>
        <taxon>Streptomyces albidoflavus group</taxon>
    </lineage>
</organism>
<feature type="domain" description="Semialdehyde dehydrogenase NAD-binding" evidence="4">
    <location>
        <begin position="8"/>
        <end position="121"/>
    </location>
</feature>
<dbReference type="Gene3D" id="3.30.360.10">
    <property type="entry name" value="Dihydrodipicolinate Reductase, domain 2"/>
    <property type="match status" value="1"/>
</dbReference>
<proteinExistence type="inferred from homology"/>
<dbReference type="GO" id="GO:0051287">
    <property type="term" value="F:NAD binding"/>
    <property type="evidence" value="ECO:0007669"/>
    <property type="project" value="UniProtKB-UniRule"/>
</dbReference>
<keyword evidence="7" id="KW-1185">Reference proteome</keyword>
<evidence type="ECO:0000313" key="5">
    <source>
        <dbReference type="EMBL" id="CAC36576.1"/>
    </source>
</evidence>
<dbReference type="Gene3D" id="3.40.50.720">
    <property type="entry name" value="NAD(P)-binding Rossmann-like Domain"/>
    <property type="match status" value="1"/>
</dbReference>
<dbReference type="InterPro" id="IPR003361">
    <property type="entry name" value="Acetaldehyde_dehydrogenase"/>
</dbReference>
<protein>
    <recommendedName>
        <fullName evidence="3">Acetaldehyde dehydrogenase</fullName>
        <ecNumber evidence="3">1.2.1.10</ecNumber>
    </recommendedName>
    <alternativeName>
        <fullName evidence="3">Acetaldehyde dehydrogenase [acetylating]</fullName>
    </alternativeName>
</protein>
<dbReference type="Proteomes" id="UP000001973">
    <property type="component" value="Plasmid SCP1"/>
</dbReference>
<feature type="active site" description="Acyl-thioester intermediate" evidence="3">
    <location>
        <position position="129"/>
    </location>
</feature>
<evidence type="ECO:0000313" key="6">
    <source>
        <dbReference type="EMBL" id="CAC36825.1"/>
    </source>
</evidence>
<dbReference type="HOGENOM" id="CLU_062208_0_0_11"/>
<dbReference type="NCBIfam" id="NF006157">
    <property type="entry name" value="PRK08300.1"/>
    <property type="match status" value="1"/>
</dbReference>
<evidence type="ECO:0000256" key="2">
    <source>
        <dbReference type="ARBA" id="ARBA00023027"/>
    </source>
</evidence>
<keyword evidence="3" id="KW-0560">Oxidoreductase</keyword>
<dbReference type="InterPro" id="IPR015426">
    <property type="entry name" value="Acetylaldehyde_DH_C"/>
</dbReference>
<dbReference type="InterPro" id="IPR036291">
    <property type="entry name" value="NAD(P)-bd_dom_sf"/>
</dbReference>
<dbReference type="EC" id="1.2.1.10" evidence="3"/>
<reference evidence="6" key="5">
    <citation type="journal article" date="2009" name="Mol. Microbiol.">
        <title>Extracellular signalling, translational control, two repressors and an activator all contribute to the regulation of methylenomycin production in Streptomyces coelicolor.</title>
        <authorList>
            <person name="O'Rourke S."/>
            <person name="Wietzorrek A."/>
            <person name="Fowler K."/>
            <person name="Corre C."/>
            <person name="Challis G.L."/>
            <person name="Chater K.F."/>
        </authorList>
    </citation>
    <scope>NUCLEOTIDE SEQUENCE</scope>
    <source>
        <strain evidence="6">A3</strain>
        <plasmid evidence="7">SCP1</plasmid>
    </source>
</reference>
<reference evidence="6" key="2">
    <citation type="submission" date="2001-02" db="EMBL/GenBank/DDBJ databases">
        <authorList>
            <person name="Bentley S.D."/>
            <person name="Parkhill J."/>
            <person name="Barrell B.G."/>
            <person name="Rajandream M.A."/>
        </authorList>
    </citation>
    <scope>NUCLEOTIDE SEQUENCE</scope>
    <source>
        <strain evidence="6">A3</strain>
        <plasmid evidence="7">SCP1</plasmid>
    </source>
</reference>